<reference evidence="3" key="1">
    <citation type="journal article" date="2015" name="Genome Announc.">
        <title>Whole-Genome Sequences of 80 Environmental and Clinical Isolates of Burkholderia pseudomallei.</title>
        <authorList>
            <person name="Johnson S.L."/>
            <person name="Baker A.L."/>
            <person name="Chain P.S."/>
            <person name="Currie B.J."/>
            <person name="Daligault H.E."/>
            <person name="Davenport K.W."/>
            <person name="Davis C.B."/>
            <person name="Inglis T.J."/>
            <person name="Kaestli M."/>
            <person name="Koren S."/>
            <person name="Mayo M."/>
            <person name="Merritt A.J."/>
            <person name="Price E.P."/>
            <person name="Sarovich D.S."/>
            <person name="Warner J."/>
            <person name="Rosovitz M.J."/>
        </authorList>
    </citation>
    <scope>NUCLEOTIDE SEQUENCE [LARGE SCALE GENOMIC DNA]</scope>
    <source>
        <strain evidence="3">DSM 2030</strain>
    </source>
</reference>
<dbReference type="PANTHER" id="PTHR34610:SF3">
    <property type="entry name" value="SSL7007 PROTEIN"/>
    <property type="match status" value="1"/>
</dbReference>
<dbReference type="InterPro" id="IPR029060">
    <property type="entry name" value="PIN-like_dom_sf"/>
</dbReference>
<dbReference type="HOGENOM" id="CLU_116617_3_0_9"/>
<evidence type="ECO:0000259" key="1">
    <source>
        <dbReference type="SMART" id="SM00670"/>
    </source>
</evidence>
<dbReference type="AlphaFoldDB" id="A0A097AUH0"/>
<dbReference type="Proteomes" id="UP000029669">
    <property type="component" value="Chromosome"/>
</dbReference>
<name>A0A097AUH0_THEKI</name>
<organism evidence="2 3">
    <name type="scientific">Thermoanaerobacter kivui</name>
    <name type="common">Acetogenium kivui</name>
    <dbReference type="NCBI Taxonomy" id="2325"/>
    <lineage>
        <taxon>Bacteria</taxon>
        <taxon>Bacillati</taxon>
        <taxon>Bacillota</taxon>
        <taxon>Clostridia</taxon>
        <taxon>Thermoanaerobacterales</taxon>
        <taxon>Thermoanaerobacteraceae</taxon>
        <taxon>Thermoanaerobacter</taxon>
    </lineage>
</organism>
<sequence length="138" mass="16012">MRAVIDTNVLISSFISKKSYPAKVIDYWVLNKFDPVVSKEIVEEYAVVLTRDKFAVFGTIEKRLDLLNRLLSFDWVLFVYPKQKIEVIKEDPKDNIFLECALEGSCDFIVTGDNHLLQLKEYKNIKIVKAVHMSHCDL</sequence>
<dbReference type="Gene3D" id="3.40.50.1010">
    <property type="entry name" value="5'-nuclease"/>
    <property type="match status" value="1"/>
</dbReference>
<keyword evidence="3" id="KW-1185">Reference proteome</keyword>
<gene>
    <name evidence="2" type="ORF">TKV_c23220</name>
</gene>
<dbReference type="Pfam" id="PF13470">
    <property type="entry name" value="PIN_3"/>
    <property type="match status" value="1"/>
</dbReference>
<dbReference type="RefSeq" id="WP_049686017.1">
    <property type="nucleotide sequence ID" value="NZ_CP009170.1"/>
</dbReference>
<dbReference type="NCBIfam" id="TIGR00305">
    <property type="entry name" value="putative toxin-antitoxin system toxin component, PIN family"/>
    <property type="match status" value="1"/>
</dbReference>
<dbReference type="SMART" id="SM00670">
    <property type="entry name" value="PINc"/>
    <property type="match status" value="1"/>
</dbReference>
<dbReference type="SUPFAM" id="SSF88723">
    <property type="entry name" value="PIN domain-like"/>
    <property type="match status" value="1"/>
</dbReference>
<proteinExistence type="predicted"/>
<dbReference type="EMBL" id="CP009170">
    <property type="protein sequence ID" value="AIS53448.1"/>
    <property type="molecule type" value="Genomic_DNA"/>
</dbReference>
<dbReference type="KEGG" id="tki:TKV_c23220"/>
<dbReference type="STRING" id="2325.TKV_c23220"/>
<evidence type="ECO:0000313" key="2">
    <source>
        <dbReference type="EMBL" id="AIS53448.1"/>
    </source>
</evidence>
<protein>
    <submittedName>
        <fullName evidence="2">Putative toxin-antitoxin system toxin component, PIN family</fullName>
    </submittedName>
</protein>
<evidence type="ECO:0000313" key="3">
    <source>
        <dbReference type="Proteomes" id="UP000029669"/>
    </source>
</evidence>
<dbReference type="PANTHER" id="PTHR34610">
    <property type="entry name" value="SSL7007 PROTEIN"/>
    <property type="match status" value="1"/>
</dbReference>
<feature type="domain" description="PIN" evidence="1">
    <location>
        <begin position="1"/>
        <end position="118"/>
    </location>
</feature>
<dbReference type="InterPro" id="IPR002716">
    <property type="entry name" value="PIN_dom"/>
</dbReference>
<dbReference type="OrthoDB" id="32918at2"/>
<dbReference type="InterPro" id="IPR002850">
    <property type="entry name" value="PIN_toxin-like"/>
</dbReference>
<dbReference type="eggNOG" id="COG1569">
    <property type="taxonomic scope" value="Bacteria"/>
</dbReference>
<accession>A0A097AUH0</accession>